<dbReference type="Proteomes" id="UP000061569">
    <property type="component" value="Chromosome"/>
</dbReference>
<sequence length="121" mass="13535">MDIQQIADRYVELCRAGQHEQIQDELYADDAVSIEAPGHQNGPLGNVQGLDAIREKGRKFMEDVVEIHSSWCSDPVVGGDWFTLAMGIDATYKSMGRGPMTEVAVYKVRDGKIVHEQFFYG</sequence>
<evidence type="ECO:0000313" key="2">
    <source>
        <dbReference type="Proteomes" id="UP000061569"/>
    </source>
</evidence>
<dbReference type="STRING" id="69.GLE_0373"/>
<reference evidence="1 2" key="1">
    <citation type="submission" date="2015-11" db="EMBL/GenBank/DDBJ databases">
        <title>Genome sequences of Lysobacter enzymogenes strain C3 and Lysobacter antibioticus ATCC 29479.</title>
        <authorList>
            <person name="Kobayashi D.Y."/>
        </authorList>
    </citation>
    <scope>NUCLEOTIDE SEQUENCE [LARGE SCALE GENOMIC DNA]</scope>
    <source>
        <strain evidence="1 2">C3</strain>
    </source>
</reference>
<dbReference type="Gene3D" id="3.10.450.50">
    <property type="match status" value="1"/>
</dbReference>
<protein>
    <submittedName>
        <fullName evidence="1">Uncharacterized protein</fullName>
    </submittedName>
</protein>
<dbReference type="KEGG" id="lez:GLE_0373"/>
<evidence type="ECO:0000313" key="1">
    <source>
        <dbReference type="EMBL" id="ALN55731.1"/>
    </source>
</evidence>
<organism evidence="1 2">
    <name type="scientific">Lysobacter enzymogenes</name>
    <dbReference type="NCBI Taxonomy" id="69"/>
    <lineage>
        <taxon>Bacteria</taxon>
        <taxon>Pseudomonadati</taxon>
        <taxon>Pseudomonadota</taxon>
        <taxon>Gammaproteobacteria</taxon>
        <taxon>Lysobacterales</taxon>
        <taxon>Lysobacteraceae</taxon>
        <taxon>Lysobacter</taxon>
    </lineage>
</organism>
<gene>
    <name evidence="1" type="ORF">GLE_0373</name>
</gene>
<dbReference type="Pfam" id="PF20409">
    <property type="entry name" value="SnoaL_5"/>
    <property type="match status" value="1"/>
</dbReference>
<dbReference type="InterPro" id="IPR032710">
    <property type="entry name" value="NTF2-like_dom_sf"/>
</dbReference>
<dbReference type="AlphaFoldDB" id="A0A0S2DB37"/>
<dbReference type="PATRIC" id="fig|69.6.peg.370"/>
<name>A0A0S2DB37_LYSEN</name>
<dbReference type="EMBL" id="CP013140">
    <property type="protein sequence ID" value="ALN55731.1"/>
    <property type="molecule type" value="Genomic_DNA"/>
</dbReference>
<dbReference type="InterPro" id="IPR046860">
    <property type="entry name" value="SnoaL_5"/>
</dbReference>
<proteinExistence type="predicted"/>
<dbReference type="SUPFAM" id="SSF54427">
    <property type="entry name" value="NTF2-like"/>
    <property type="match status" value="1"/>
</dbReference>
<accession>A0A0S2DB37</accession>
<dbReference type="OrthoDB" id="336094at2"/>